<dbReference type="InterPro" id="IPR001849">
    <property type="entry name" value="PH_domain"/>
</dbReference>
<dbReference type="SUPFAM" id="SSF50729">
    <property type="entry name" value="PH domain-like"/>
    <property type="match status" value="1"/>
</dbReference>
<evidence type="ECO:0000259" key="1">
    <source>
        <dbReference type="PROSITE" id="PS50003"/>
    </source>
</evidence>
<dbReference type="OrthoDB" id="5981550at2759"/>
<sequence length="881" mass="105421">MDGDKLIHYKECFVKDIKKKEFYDTKIDSEDKEISSFSSMKFSNLEKEFQTLHESPIKEKMIDKGNFTKTQDLSELKNDKKKQLEKYNTDSFCEMENKSFVEYEDEYNLSGVNFIDKILKNIQNDNILKSNGETFSNHIKLYENCDLKPNNVKDMCNNDMKNTLYIWNDNKKLSYSWYSFMKKEDIKKSICNFCMNIINDEFYLIRLEKLKDENLCKEDYRNIEKFCLNENEIMYYKICESYNIEDLGNIKNNEEYLIKKKNINNEKLEDSLNFPEVLMAIEYAKEGSNLLKHTVFNIPHLRFFFLSKNLKYIKWFSSRKSDEESKIYFRNINSLEINNIGDKLFENYKIDLLKKLSFCITYNNEKKKIILTCKNLQEFNYWVTAVRALMFHFRKMKVTKFILLSHLNEFYYVDKNKKYSETSLKQTDQVNLFCELKSIDEKENEKMKELESLKNFNLYDLISFPDYNIYQIKTKFYLLKEKLYKYRILIEQEIDDFHTNENIKDLCKTKNNPDSKSTSIKPLNNDMIQCSNYEINDKKKNITSIYDLHQENSYQFRSSSDNNSEIHNLYKNYSNDDYNNFSDVNDLNEDKKNIKQSMNTKLKTNFLPYINDNSNSKNANEQKEIETSFKINNIDNTTKIKEIYSLNNRFNLNINKINILEQLEENNIEEDSNEFKLFLIIKIFNKIDKKLRNVQKNILEIVKILKVEESKQKRNEIKFFSVDNILKYTTIIYKTIENKIVNNESNVNNENNINVESMKFLNSQKNNNEIDKKNFNNSFNNIDNISNPSIENLINMNNNEKHLSLQKQTFPEKKTLDSNKLIHNILFNMWLCEIELGNVEDIFTSYTYSKKKNFLIGFDGSKILKTISQRISTTFMKYINF</sequence>
<dbReference type="AlphaFoldDB" id="A0A1J1GXC5"/>
<dbReference type="Gene3D" id="2.30.29.30">
    <property type="entry name" value="Pleckstrin-homology domain (PH domain)/Phosphotyrosine-binding domain (PTB)"/>
    <property type="match status" value="1"/>
</dbReference>
<dbReference type="InterPro" id="IPR011993">
    <property type="entry name" value="PH-like_dom_sf"/>
</dbReference>
<reference evidence="2" key="1">
    <citation type="submission" date="2015-04" db="EMBL/GenBank/DDBJ databases">
        <authorList>
            <consortium name="Pathogen Informatics"/>
        </authorList>
    </citation>
    <scope>NUCLEOTIDE SEQUENCE [LARGE SCALE GENOMIC DNA]</scope>
    <source>
        <strain evidence="2">8A</strain>
    </source>
</reference>
<dbReference type="OMA" id="TIRALMF"/>
<gene>
    <name evidence="2" type="ORF">PGAL8A_00478800</name>
</gene>
<feature type="domain" description="PH" evidence="1">
    <location>
        <begin position="282"/>
        <end position="391"/>
    </location>
</feature>
<accession>A0A1J1GXC5</accession>
<keyword evidence="3" id="KW-1185">Reference proteome</keyword>
<dbReference type="PROSITE" id="PS50003">
    <property type="entry name" value="PH_DOMAIN"/>
    <property type="match status" value="1"/>
</dbReference>
<name>A0A1J1GXC5_PLAGA</name>
<comment type="caution">
    <text evidence="2">The sequence shown here is derived from an EMBL/GenBank/DDBJ whole genome shotgun (WGS) entry which is preliminary data.</text>
</comment>
<dbReference type="EMBL" id="CVMV01000096">
    <property type="protein sequence ID" value="CRG97209.1"/>
    <property type="molecule type" value="Genomic_DNA"/>
</dbReference>
<dbReference type="CDD" id="cd13365">
    <property type="entry name" value="PH_PLC_plant-like"/>
    <property type="match status" value="1"/>
</dbReference>
<proteinExistence type="predicted"/>
<organism evidence="2 3">
    <name type="scientific">Plasmodium gallinaceum</name>
    <dbReference type="NCBI Taxonomy" id="5849"/>
    <lineage>
        <taxon>Eukaryota</taxon>
        <taxon>Sar</taxon>
        <taxon>Alveolata</taxon>
        <taxon>Apicomplexa</taxon>
        <taxon>Aconoidasida</taxon>
        <taxon>Haemosporida</taxon>
        <taxon>Plasmodiidae</taxon>
        <taxon>Plasmodium</taxon>
        <taxon>Plasmodium (Haemamoeba)</taxon>
    </lineage>
</organism>
<dbReference type="VEuPathDB" id="PlasmoDB:PGAL8A_00478800"/>
<dbReference type="Proteomes" id="UP000220797">
    <property type="component" value="Unassembled WGS sequence"/>
</dbReference>
<protein>
    <recommendedName>
        <fullName evidence="1">PH domain-containing protein</fullName>
    </recommendedName>
</protein>
<dbReference type="RefSeq" id="XP_028530012.1">
    <property type="nucleotide sequence ID" value="XM_028673573.1"/>
</dbReference>
<evidence type="ECO:0000313" key="2">
    <source>
        <dbReference type="EMBL" id="CRG97209.1"/>
    </source>
</evidence>
<evidence type="ECO:0000313" key="3">
    <source>
        <dbReference type="Proteomes" id="UP000220797"/>
    </source>
</evidence>
<dbReference type="GeneID" id="39733321"/>